<feature type="compositionally biased region" description="Low complexity" evidence="10">
    <location>
        <begin position="28"/>
        <end position="72"/>
    </location>
</feature>
<feature type="region of interest" description="Disordered" evidence="10">
    <location>
        <begin position="254"/>
        <end position="281"/>
    </location>
</feature>
<dbReference type="InterPro" id="IPR011009">
    <property type="entry name" value="Kinase-like_dom_sf"/>
</dbReference>
<keyword evidence="6 9" id="KW-0067">ATP-binding</keyword>
<dbReference type="SUPFAM" id="SSF56112">
    <property type="entry name" value="Protein kinase-like (PK-like)"/>
    <property type="match status" value="1"/>
</dbReference>
<keyword evidence="5 12" id="KW-0418">Kinase</keyword>
<evidence type="ECO:0000256" key="1">
    <source>
        <dbReference type="ARBA" id="ARBA00022527"/>
    </source>
</evidence>
<feature type="region of interest" description="Disordered" evidence="10">
    <location>
        <begin position="643"/>
        <end position="694"/>
    </location>
</feature>
<keyword evidence="2" id="KW-0597">Phosphoprotein</keyword>
<dbReference type="GO" id="GO:0071474">
    <property type="term" value="P:cellular hyperosmotic response"/>
    <property type="evidence" value="ECO:0007669"/>
    <property type="project" value="TreeGrafter"/>
</dbReference>
<dbReference type="GO" id="GO:0004674">
    <property type="term" value="F:protein serine/threonine kinase activity"/>
    <property type="evidence" value="ECO:0007669"/>
    <property type="project" value="UniProtKB-KW"/>
</dbReference>
<feature type="compositionally biased region" description="Low complexity" evidence="10">
    <location>
        <begin position="110"/>
        <end position="129"/>
    </location>
</feature>
<dbReference type="GO" id="GO:0005737">
    <property type="term" value="C:cytoplasm"/>
    <property type="evidence" value="ECO:0007669"/>
    <property type="project" value="UniProtKB-ARBA"/>
</dbReference>
<feature type="compositionally biased region" description="Low complexity" evidence="10">
    <location>
        <begin position="203"/>
        <end position="214"/>
    </location>
</feature>
<keyword evidence="4 9" id="KW-0547">Nucleotide-binding</keyword>
<dbReference type="PANTHER" id="PTHR48013">
    <property type="entry name" value="DUAL SPECIFICITY MITOGEN-ACTIVATED PROTEIN KINASE KINASE 5-RELATED"/>
    <property type="match status" value="1"/>
</dbReference>
<accession>A0AAN6JQZ0</accession>
<dbReference type="Gene3D" id="1.10.510.10">
    <property type="entry name" value="Transferase(Phosphotransferase) domain 1"/>
    <property type="match status" value="1"/>
</dbReference>
<dbReference type="PANTHER" id="PTHR48013:SF25">
    <property type="entry name" value="MAP KINASE KINASE PBS2"/>
    <property type="match status" value="1"/>
</dbReference>
<dbReference type="PROSITE" id="PS00107">
    <property type="entry name" value="PROTEIN_KINASE_ATP"/>
    <property type="match status" value="1"/>
</dbReference>
<sequence length="694" mass="70904">MADPSSSAAAGSIATDLSQLALSPPPASTSTVTPPASAATTASAPTARPSPIRPAAMASASAVTSPTPASGGAAAGGGPTPSLNRQSLQNTTRQLANTPLPPSLRAKMLASAQRAASASPASSSAASSPSPGPGAVLGPDQRLDTARLLGTGPGGIGSSGSSGPGGVSTLRGFGAAPGAGFPSRLPPGFAPQSPATGLGGAALGATSGPGAAAARRPRPALRLVDVYGPNSTGGPEGSANSAAAGAPIGLAPGRAAPSGAASGGMGRRLGPPGKINAAPQNTPFANFSKIVDSSGRLNFNGKAVLHASGVQFENGTSFKINMEDLELQDELGKGNYGTVRRVKHRVTNVQMAMKEIRLELDDSKLNAIIMELDILHRATVPQIVEFYGAFFIESCVYYCMEYMDARSIDKLYNGRGSIPEDVLARITSSMVKGLRFLKDELQIMHRDVKPTNVLCNRRGQVKLCDFGVSGQLEKSLAKTNIGCQSYMAPERIQGESQFNLGTYTVASDVWSLGLSMVEMTLGTYPYPPETYANVFAQLQAIVHGDPPQIPPELYSEQAQDFVAACLDKVPARRATYADMLSHPFLVADEERGEAGVDMRGWVEGALKNREEKKAGQGASPDTPIPVPATPASASIALGKLAITGDAPSQGAPGPSVVVEPPTPVNGAPGTGVKLPLGETAGNLPSSPPLAAEPQ</sequence>
<dbReference type="GO" id="GO:0004708">
    <property type="term" value="F:MAP kinase kinase activity"/>
    <property type="evidence" value="ECO:0007669"/>
    <property type="project" value="UniProtKB-EC"/>
</dbReference>
<evidence type="ECO:0000256" key="10">
    <source>
        <dbReference type="SAM" id="MobiDB-lite"/>
    </source>
</evidence>
<proteinExistence type="inferred from homology"/>
<dbReference type="Pfam" id="PF00069">
    <property type="entry name" value="Pkinase"/>
    <property type="match status" value="1"/>
</dbReference>
<evidence type="ECO:0000256" key="5">
    <source>
        <dbReference type="ARBA" id="ARBA00022777"/>
    </source>
</evidence>
<dbReference type="GO" id="GO:0005524">
    <property type="term" value="F:ATP binding"/>
    <property type="evidence" value="ECO:0007669"/>
    <property type="project" value="UniProtKB-UniRule"/>
</dbReference>
<organism evidence="12 13">
    <name type="scientific">Tilletia horrida</name>
    <dbReference type="NCBI Taxonomy" id="155126"/>
    <lineage>
        <taxon>Eukaryota</taxon>
        <taxon>Fungi</taxon>
        <taxon>Dikarya</taxon>
        <taxon>Basidiomycota</taxon>
        <taxon>Ustilaginomycotina</taxon>
        <taxon>Exobasidiomycetes</taxon>
        <taxon>Tilletiales</taxon>
        <taxon>Tilletiaceae</taxon>
        <taxon>Tilletia</taxon>
    </lineage>
</organism>
<evidence type="ECO:0000256" key="8">
    <source>
        <dbReference type="ARBA" id="ARBA00038999"/>
    </source>
</evidence>
<feature type="binding site" evidence="9">
    <location>
        <position position="354"/>
    </location>
    <ligand>
        <name>ATP</name>
        <dbReference type="ChEBI" id="CHEBI:30616"/>
    </ligand>
</feature>
<dbReference type="InterPro" id="IPR008271">
    <property type="entry name" value="Ser/Thr_kinase_AS"/>
</dbReference>
<dbReference type="FunFam" id="3.30.200.20:FF:000341">
    <property type="entry name" value="MAP kinase kinase PBS2"/>
    <property type="match status" value="1"/>
</dbReference>
<protein>
    <recommendedName>
        <fullName evidence="8">mitogen-activated protein kinase kinase</fullName>
        <ecNumber evidence="8">2.7.12.2</ecNumber>
    </recommendedName>
</protein>
<dbReference type="InterPro" id="IPR000719">
    <property type="entry name" value="Prot_kinase_dom"/>
</dbReference>
<feature type="domain" description="Protein kinase" evidence="11">
    <location>
        <begin position="325"/>
        <end position="585"/>
    </location>
</feature>
<feature type="compositionally biased region" description="Gly residues" evidence="10">
    <location>
        <begin position="151"/>
        <end position="166"/>
    </location>
</feature>
<reference evidence="12" key="1">
    <citation type="journal article" date="2023" name="PhytoFront">
        <title>Draft Genome Resources of Seven Strains of Tilletia horrida, Causal Agent of Kernel Smut of Rice.</title>
        <authorList>
            <person name="Khanal S."/>
            <person name="Antony Babu S."/>
            <person name="Zhou X.G."/>
        </authorList>
    </citation>
    <scope>NUCLEOTIDE SEQUENCE</scope>
    <source>
        <strain evidence="12">TX6</strain>
    </source>
</reference>
<feature type="compositionally biased region" description="Polar residues" evidence="10">
    <location>
        <begin position="83"/>
        <end position="97"/>
    </location>
</feature>
<comment type="similarity">
    <text evidence="7">Belongs to the protein kinase superfamily. STE Ser/Thr protein kinase family. MAP kinase kinase subfamily.</text>
</comment>
<name>A0AAN6JQZ0_9BASI</name>
<feature type="region of interest" description="Disordered" evidence="10">
    <location>
        <begin position="17"/>
        <end position="217"/>
    </location>
</feature>
<dbReference type="PROSITE" id="PS00108">
    <property type="entry name" value="PROTEIN_KINASE_ST"/>
    <property type="match status" value="1"/>
</dbReference>
<dbReference type="GO" id="GO:0032991">
    <property type="term" value="C:protein-containing complex"/>
    <property type="evidence" value="ECO:0007669"/>
    <property type="project" value="UniProtKB-ARBA"/>
</dbReference>
<keyword evidence="1" id="KW-0723">Serine/threonine-protein kinase</keyword>
<gene>
    <name evidence="12" type="primary">wis1</name>
    <name evidence="12" type="ORF">OC846_004284</name>
</gene>
<dbReference type="AlphaFoldDB" id="A0AAN6JQZ0"/>
<keyword evidence="13" id="KW-1185">Reference proteome</keyword>
<feature type="region of interest" description="Disordered" evidence="10">
    <location>
        <begin position="609"/>
        <end position="630"/>
    </location>
</feature>
<evidence type="ECO:0000256" key="3">
    <source>
        <dbReference type="ARBA" id="ARBA00022679"/>
    </source>
</evidence>
<dbReference type="SMART" id="SM00220">
    <property type="entry name" value="S_TKc"/>
    <property type="match status" value="1"/>
</dbReference>
<evidence type="ECO:0000256" key="2">
    <source>
        <dbReference type="ARBA" id="ARBA00022553"/>
    </source>
</evidence>
<evidence type="ECO:0000313" key="13">
    <source>
        <dbReference type="Proteomes" id="UP001176517"/>
    </source>
</evidence>
<evidence type="ECO:0000256" key="9">
    <source>
        <dbReference type="PROSITE-ProRule" id="PRU10141"/>
    </source>
</evidence>
<dbReference type="FunFam" id="1.10.510.10:FF:000433">
    <property type="entry name" value="MAP kinase kinase PBS2"/>
    <property type="match status" value="1"/>
</dbReference>
<dbReference type="PROSITE" id="PS50011">
    <property type="entry name" value="PROTEIN_KINASE_DOM"/>
    <property type="match status" value="1"/>
</dbReference>
<dbReference type="EMBL" id="JAPDMZ010000124">
    <property type="protein sequence ID" value="KAK0548957.1"/>
    <property type="molecule type" value="Genomic_DNA"/>
</dbReference>
<dbReference type="InterPro" id="IPR017441">
    <property type="entry name" value="Protein_kinase_ATP_BS"/>
</dbReference>
<dbReference type="Gene3D" id="3.30.200.20">
    <property type="entry name" value="Phosphorylase Kinase, domain 1"/>
    <property type="match status" value="1"/>
</dbReference>
<evidence type="ECO:0000256" key="4">
    <source>
        <dbReference type="ARBA" id="ARBA00022741"/>
    </source>
</evidence>
<comment type="caution">
    <text evidence="12">The sequence shown here is derived from an EMBL/GenBank/DDBJ whole genome shotgun (WGS) entry which is preliminary data.</text>
</comment>
<dbReference type="Proteomes" id="UP001176517">
    <property type="component" value="Unassembled WGS sequence"/>
</dbReference>
<evidence type="ECO:0000256" key="7">
    <source>
        <dbReference type="ARBA" id="ARBA00038035"/>
    </source>
</evidence>
<evidence type="ECO:0000259" key="11">
    <source>
        <dbReference type="PROSITE" id="PS50011"/>
    </source>
</evidence>
<feature type="compositionally biased region" description="Low complexity" evidence="10">
    <location>
        <begin position="167"/>
        <end position="182"/>
    </location>
</feature>
<dbReference type="EC" id="2.7.12.2" evidence="8"/>
<dbReference type="GO" id="GO:0038066">
    <property type="term" value="P:p38MAPK cascade"/>
    <property type="evidence" value="ECO:0007669"/>
    <property type="project" value="UniProtKB-ARBA"/>
</dbReference>
<keyword evidence="3 12" id="KW-0808">Transferase</keyword>
<evidence type="ECO:0000256" key="6">
    <source>
        <dbReference type="ARBA" id="ARBA00022840"/>
    </source>
</evidence>
<evidence type="ECO:0000313" key="12">
    <source>
        <dbReference type="EMBL" id="KAK0548957.1"/>
    </source>
</evidence>